<gene>
    <name evidence="2" type="ORF">EMPS_05054</name>
</gene>
<dbReference type="Gene3D" id="3.80.10.10">
    <property type="entry name" value="Ribonuclease Inhibitor"/>
    <property type="match status" value="1"/>
</dbReference>
<evidence type="ECO:0000313" key="2">
    <source>
        <dbReference type="EMBL" id="GJJ72696.1"/>
    </source>
</evidence>
<keyword evidence="3" id="KW-1185">Reference proteome</keyword>
<dbReference type="InterPro" id="IPR032675">
    <property type="entry name" value="LRR_dom_sf"/>
</dbReference>
<accession>A0A9P3H9L0</accession>
<feature type="region of interest" description="Disordered" evidence="1">
    <location>
        <begin position="490"/>
        <end position="509"/>
    </location>
</feature>
<reference evidence="2" key="2">
    <citation type="journal article" date="2022" name="Microbiol. Resour. Announc.">
        <title>Whole-Genome Sequence of Entomortierella parvispora E1425, a Mucoromycotan Fungus Associated with Burkholderiaceae-Related Endosymbiotic Bacteria.</title>
        <authorList>
            <person name="Herlambang A."/>
            <person name="Guo Y."/>
            <person name="Takashima Y."/>
            <person name="Narisawa K."/>
            <person name="Ohta H."/>
            <person name="Nishizawa T."/>
        </authorList>
    </citation>
    <scope>NUCLEOTIDE SEQUENCE</scope>
    <source>
        <strain evidence="2">E1425</strain>
    </source>
</reference>
<proteinExistence type="predicted"/>
<dbReference type="EMBL" id="BQFW01000007">
    <property type="protein sequence ID" value="GJJ72696.1"/>
    <property type="molecule type" value="Genomic_DNA"/>
</dbReference>
<reference evidence="2" key="1">
    <citation type="submission" date="2021-11" db="EMBL/GenBank/DDBJ databases">
        <authorList>
            <person name="Herlambang A."/>
            <person name="Guo Y."/>
            <person name="Takashima Y."/>
            <person name="Nishizawa T."/>
        </authorList>
    </citation>
    <scope>NUCLEOTIDE SEQUENCE</scope>
    <source>
        <strain evidence="2">E1425</strain>
    </source>
</reference>
<dbReference type="Proteomes" id="UP000827284">
    <property type="component" value="Unassembled WGS sequence"/>
</dbReference>
<dbReference type="AlphaFoldDB" id="A0A9P3H9L0"/>
<protein>
    <submittedName>
        <fullName evidence="2">Uncharacterized protein</fullName>
    </submittedName>
</protein>
<dbReference type="OrthoDB" id="10610540at2759"/>
<evidence type="ECO:0000256" key="1">
    <source>
        <dbReference type="SAM" id="MobiDB-lite"/>
    </source>
</evidence>
<evidence type="ECO:0000313" key="3">
    <source>
        <dbReference type="Proteomes" id="UP000827284"/>
    </source>
</evidence>
<organism evidence="2 3">
    <name type="scientific">Entomortierella parvispora</name>
    <dbReference type="NCBI Taxonomy" id="205924"/>
    <lineage>
        <taxon>Eukaryota</taxon>
        <taxon>Fungi</taxon>
        <taxon>Fungi incertae sedis</taxon>
        <taxon>Mucoromycota</taxon>
        <taxon>Mortierellomycotina</taxon>
        <taxon>Mortierellomycetes</taxon>
        <taxon>Mortierellales</taxon>
        <taxon>Mortierellaceae</taxon>
        <taxon>Entomortierella</taxon>
    </lineage>
</organism>
<sequence>MKMIQLNPQLSFLSIANVCVQNEPDLESLEDMIRLLEVRESIQSVSLHMRESMDDESDEDRMIEDDEDRMVEDSLIDDNDDLSEDSISLVDSDMTPAITSMAIPLNLVLDWTTRLMKTKTQLILKCPCRSGGFSPSWLSDREQILVQDLASNEPLPPHLLMAKILQECSEQSRLQVEDLDLCWTYRNDNEDVMGAGASLSSPSSLQTSTVLHQGVFPAFSSLIQRIPRLRLQIADAGTRERPSWLQSRVSHQGHWNIDGTMDDGALAALLKTCEQPLRHLRISTTASHTMAGPWSQIPGRQSMEQLLLRHAESLEYLEVRHAASSIVSTEVKNINAGVSYLSLLKCCPNLKELHILGGCWTTTTHELERQLANKSRTWACQGLRALTIPIVHDSHGMEGLRITDSGDDLDTLRESEARERAWSGHQVLYDQLNRTFPRLEYLSITTLDSSPSYGCSCASTPLSSLCHYSSMSPSTSQSSLSSLSSYQELALAQDREPTPSEWSCNDMIE</sequence>
<comment type="caution">
    <text evidence="2">The sequence shown here is derived from an EMBL/GenBank/DDBJ whole genome shotgun (WGS) entry which is preliminary data.</text>
</comment>
<name>A0A9P3H9L0_9FUNG</name>